<evidence type="ECO:0000313" key="3">
    <source>
        <dbReference type="Proteomes" id="UP000623467"/>
    </source>
</evidence>
<evidence type="ECO:0000256" key="1">
    <source>
        <dbReference type="SAM" id="MobiDB-lite"/>
    </source>
</evidence>
<dbReference type="EMBL" id="JACAZH010000017">
    <property type="protein sequence ID" value="KAF7348330.1"/>
    <property type="molecule type" value="Genomic_DNA"/>
</dbReference>
<accession>A0A8H6XUE0</accession>
<gene>
    <name evidence="2" type="ORF">MSAN_01786800</name>
</gene>
<reference evidence="2" key="1">
    <citation type="submission" date="2020-05" db="EMBL/GenBank/DDBJ databases">
        <title>Mycena genomes resolve the evolution of fungal bioluminescence.</title>
        <authorList>
            <person name="Tsai I.J."/>
        </authorList>
    </citation>
    <scope>NUCLEOTIDE SEQUENCE</scope>
    <source>
        <strain evidence="2">160909Yilan</strain>
    </source>
</reference>
<dbReference type="AlphaFoldDB" id="A0A8H6XUE0"/>
<sequence length="195" mass="20338">MRADRASTAACSAVIPLGVAAATDACDGLPRTTSGVASTASARSNTAVSPFSKRSVRVQSSVVCSSTVLVSTPAALRISATMPPGSPSNSEPPSPRPHDGQHLLHIPGHNPQCFLQSAKKATARTAFSFITDVGAVFIPTATLNKTKARVSRDGRASASSVRNAFWIKKVRAPATPPMVQSISPFFRRSALFIPV</sequence>
<proteinExistence type="predicted"/>
<name>A0A8H6XUE0_9AGAR</name>
<evidence type="ECO:0000313" key="2">
    <source>
        <dbReference type="EMBL" id="KAF7348330.1"/>
    </source>
</evidence>
<comment type="caution">
    <text evidence="2">The sequence shown here is derived from an EMBL/GenBank/DDBJ whole genome shotgun (WGS) entry which is preliminary data.</text>
</comment>
<dbReference type="Proteomes" id="UP000623467">
    <property type="component" value="Unassembled WGS sequence"/>
</dbReference>
<feature type="region of interest" description="Disordered" evidence="1">
    <location>
        <begin position="79"/>
        <end position="106"/>
    </location>
</feature>
<feature type="compositionally biased region" description="Pro residues" evidence="1">
    <location>
        <begin position="84"/>
        <end position="95"/>
    </location>
</feature>
<protein>
    <submittedName>
        <fullName evidence="2">Uncharacterized protein</fullName>
    </submittedName>
</protein>
<keyword evidence="3" id="KW-1185">Reference proteome</keyword>
<organism evidence="2 3">
    <name type="scientific">Mycena sanguinolenta</name>
    <dbReference type="NCBI Taxonomy" id="230812"/>
    <lineage>
        <taxon>Eukaryota</taxon>
        <taxon>Fungi</taxon>
        <taxon>Dikarya</taxon>
        <taxon>Basidiomycota</taxon>
        <taxon>Agaricomycotina</taxon>
        <taxon>Agaricomycetes</taxon>
        <taxon>Agaricomycetidae</taxon>
        <taxon>Agaricales</taxon>
        <taxon>Marasmiineae</taxon>
        <taxon>Mycenaceae</taxon>
        <taxon>Mycena</taxon>
    </lineage>
</organism>